<name>A0A9W4SNM5_9GLOM</name>
<accession>A0A9W4SNM5</accession>
<organism evidence="1 2">
    <name type="scientific">Funneliformis geosporum</name>
    <dbReference type="NCBI Taxonomy" id="1117311"/>
    <lineage>
        <taxon>Eukaryota</taxon>
        <taxon>Fungi</taxon>
        <taxon>Fungi incertae sedis</taxon>
        <taxon>Mucoromycota</taxon>
        <taxon>Glomeromycotina</taxon>
        <taxon>Glomeromycetes</taxon>
        <taxon>Glomerales</taxon>
        <taxon>Glomeraceae</taxon>
        <taxon>Funneliformis</taxon>
    </lineage>
</organism>
<dbReference type="AlphaFoldDB" id="A0A9W4SNM5"/>
<sequence>MGKGKEDATRKNFFVDFHRMNLLERYDEQGEIIGIGTRPRKELDGQVFSGQEIRTFLKEYRDLADSQKNHLITELKNYCNPQNFADTTAYFELDHEKKNLSLGKSQTSDKNLQQMTKIIRSNVQKHKYFIEHKVSKKLDFDLHHIRPLLWVKNPEELK</sequence>
<dbReference type="Proteomes" id="UP001153678">
    <property type="component" value="Unassembled WGS sequence"/>
</dbReference>
<dbReference type="EMBL" id="CAMKVN010001083">
    <property type="protein sequence ID" value="CAI2173564.1"/>
    <property type="molecule type" value="Genomic_DNA"/>
</dbReference>
<gene>
    <name evidence="1" type="ORF">FWILDA_LOCUS6148</name>
</gene>
<proteinExistence type="predicted"/>
<comment type="caution">
    <text evidence="1">The sequence shown here is derived from an EMBL/GenBank/DDBJ whole genome shotgun (WGS) entry which is preliminary data.</text>
</comment>
<evidence type="ECO:0000313" key="1">
    <source>
        <dbReference type="EMBL" id="CAI2173564.1"/>
    </source>
</evidence>
<reference evidence="1" key="1">
    <citation type="submission" date="2022-08" db="EMBL/GenBank/DDBJ databases">
        <authorList>
            <person name="Kallberg Y."/>
            <person name="Tangrot J."/>
            <person name="Rosling A."/>
        </authorList>
    </citation>
    <scope>NUCLEOTIDE SEQUENCE</scope>
    <source>
        <strain evidence="1">Wild A</strain>
    </source>
</reference>
<keyword evidence="2" id="KW-1185">Reference proteome</keyword>
<protein>
    <submittedName>
        <fullName evidence="1">11127_t:CDS:1</fullName>
    </submittedName>
</protein>
<evidence type="ECO:0000313" key="2">
    <source>
        <dbReference type="Proteomes" id="UP001153678"/>
    </source>
</evidence>